<protein>
    <submittedName>
        <fullName evidence="1">Uncharacterized protein</fullName>
    </submittedName>
</protein>
<dbReference type="GeneID" id="66108020"/>
<gene>
    <name evidence="1" type="ORF">BT62DRAFT_929437</name>
</gene>
<dbReference type="RefSeq" id="XP_043042975.1">
    <property type="nucleotide sequence ID" value="XM_043185723.1"/>
</dbReference>
<dbReference type="OrthoDB" id="10037289at2759"/>
<dbReference type="AlphaFoldDB" id="A0A9P7VZV8"/>
<accession>A0A9P7VZV8</accession>
<reference evidence="1" key="1">
    <citation type="submission" date="2020-11" db="EMBL/GenBank/DDBJ databases">
        <title>Adaptations for nitrogen fixation in a non-lichenized fungal sporocarp promotes dispersal by wood-feeding termites.</title>
        <authorList>
            <consortium name="DOE Joint Genome Institute"/>
            <person name="Koch R.A."/>
            <person name="Yoon G."/>
            <person name="Arayal U."/>
            <person name="Lail K."/>
            <person name="Amirebrahimi M."/>
            <person name="Labutti K."/>
            <person name="Lipzen A."/>
            <person name="Riley R."/>
            <person name="Barry K."/>
            <person name="Henrissat B."/>
            <person name="Grigoriev I.V."/>
            <person name="Herr J.R."/>
            <person name="Aime M.C."/>
        </authorList>
    </citation>
    <scope>NUCLEOTIDE SEQUENCE</scope>
    <source>
        <strain evidence="1">MCA 3950</strain>
    </source>
</reference>
<evidence type="ECO:0000313" key="2">
    <source>
        <dbReference type="Proteomes" id="UP000812287"/>
    </source>
</evidence>
<dbReference type="Proteomes" id="UP000812287">
    <property type="component" value="Unassembled WGS sequence"/>
</dbReference>
<sequence>MYIYNDCYSYAVLDLIDNTIDDTLNNKVKKKDWNDAMDLLEVCDDGNLITIADSAYGSLLIVVLRAVTRAGRLDTTNYASLKTLLKCAAGWGESMPRDAGYSGICKAIGYRLFKSKPEKQVALEKARVDEWDTSRWIYEEKKPLLFSEMDI</sequence>
<comment type="caution">
    <text evidence="1">The sequence shown here is derived from an EMBL/GenBank/DDBJ whole genome shotgun (WGS) entry which is preliminary data.</text>
</comment>
<name>A0A9P7VZV8_9AGAR</name>
<dbReference type="EMBL" id="MU250528">
    <property type="protein sequence ID" value="KAG7449475.1"/>
    <property type="molecule type" value="Genomic_DNA"/>
</dbReference>
<evidence type="ECO:0000313" key="1">
    <source>
        <dbReference type="EMBL" id="KAG7449475.1"/>
    </source>
</evidence>
<keyword evidence="2" id="KW-1185">Reference proteome</keyword>
<organism evidence="1 2">
    <name type="scientific">Guyanagaster necrorhizus</name>
    <dbReference type="NCBI Taxonomy" id="856835"/>
    <lineage>
        <taxon>Eukaryota</taxon>
        <taxon>Fungi</taxon>
        <taxon>Dikarya</taxon>
        <taxon>Basidiomycota</taxon>
        <taxon>Agaricomycotina</taxon>
        <taxon>Agaricomycetes</taxon>
        <taxon>Agaricomycetidae</taxon>
        <taxon>Agaricales</taxon>
        <taxon>Marasmiineae</taxon>
        <taxon>Physalacriaceae</taxon>
        <taxon>Guyanagaster</taxon>
    </lineage>
</organism>
<proteinExistence type="predicted"/>